<evidence type="ECO:0000256" key="1">
    <source>
        <dbReference type="ARBA" id="ARBA00023015"/>
    </source>
</evidence>
<dbReference type="SUPFAM" id="SSF48008">
    <property type="entry name" value="GntR ligand-binding domain-like"/>
    <property type="match status" value="1"/>
</dbReference>
<feature type="domain" description="HTH gntR-type" evidence="4">
    <location>
        <begin position="10"/>
        <end position="77"/>
    </location>
</feature>
<dbReference type="InParanoid" id="A0A4R5DFB3"/>
<dbReference type="SMART" id="SM00345">
    <property type="entry name" value="HTH_GNTR"/>
    <property type="match status" value="1"/>
</dbReference>
<dbReference type="SMART" id="SM00895">
    <property type="entry name" value="FCD"/>
    <property type="match status" value="1"/>
</dbReference>
<dbReference type="InterPro" id="IPR036390">
    <property type="entry name" value="WH_DNA-bd_sf"/>
</dbReference>
<dbReference type="InterPro" id="IPR011711">
    <property type="entry name" value="GntR_C"/>
</dbReference>
<keyword evidence="1" id="KW-0805">Transcription regulation</keyword>
<evidence type="ECO:0000256" key="3">
    <source>
        <dbReference type="ARBA" id="ARBA00023163"/>
    </source>
</evidence>
<keyword evidence="3" id="KW-0804">Transcription</keyword>
<dbReference type="PROSITE" id="PS50949">
    <property type="entry name" value="HTH_GNTR"/>
    <property type="match status" value="1"/>
</dbReference>
<name>A0A4R5DFB3_9ACTN</name>
<dbReference type="GO" id="GO:0003700">
    <property type="term" value="F:DNA-binding transcription factor activity"/>
    <property type="evidence" value="ECO:0007669"/>
    <property type="project" value="InterPro"/>
</dbReference>
<dbReference type="PANTHER" id="PTHR43537">
    <property type="entry name" value="TRANSCRIPTIONAL REGULATOR, GNTR FAMILY"/>
    <property type="match status" value="1"/>
</dbReference>
<sequence length="217" mass="24077">MAPSHQLPYRTKTELVYEHLRERILAGQPAPGERLVLDQVAADLGISKVPVREAVTRLLGEGWLENRPHAGPVVPVLSPAEVVETAVIRAALETAAIEAAIPRHDERSVAAMREILTEMEIADEEAEFPRLNVRLHTAVIEPCGLPRLLEMTVSLMHRTFRYQTIHRVGGYRQLAHSEHVAIVDAVTARDVERATALTRRHIVEAAERLATALRGEA</sequence>
<keyword evidence="6" id="KW-1185">Reference proteome</keyword>
<organism evidence="5 6">
    <name type="scientific">Jiangella asiatica</name>
    <dbReference type="NCBI Taxonomy" id="2530372"/>
    <lineage>
        <taxon>Bacteria</taxon>
        <taxon>Bacillati</taxon>
        <taxon>Actinomycetota</taxon>
        <taxon>Actinomycetes</taxon>
        <taxon>Jiangellales</taxon>
        <taxon>Jiangellaceae</taxon>
        <taxon>Jiangella</taxon>
    </lineage>
</organism>
<dbReference type="Pfam" id="PF07729">
    <property type="entry name" value="FCD"/>
    <property type="match status" value="1"/>
</dbReference>
<proteinExistence type="predicted"/>
<dbReference type="InterPro" id="IPR000524">
    <property type="entry name" value="Tscrpt_reg_HTH_GntR"/>
</dbReference>
<accession>A0A4R5DFB3</accession>
<evidence type="ECO:0000256" key="2">
    <source>
        <dbReference type="ARBA" id="ARBA00023125"/>
    </source>
</evidence>
<dbReference type="EMBL" id="SMKZ01000009">
    <property type="protein sequence ID" value="TDE11867.1"/>
    <property type="molecule type" value="Genomic_DNA"/>
</dbReference>
<dbReference type="Proteomes" id="UP000294739">
    <property type="component" value="Unassembled WGS sequence"/>
</dbReference>
<dbReference type="AlphaFoldDB" id="A0A4R5DFB3"/>
<dbReference type="Gene3D" id="1.20.120.530">
    <property type="entry name" value="GntR ligand-binding domain-like"/>
    <property type="match status" value="1"/>
</dbReference>
<dbReference type="SUPFAM" id="SSF46785">
    <property type="entry name" value="Winged helix' DNA-binding domain"/>
    <property type="match status" value="1"/>
</dbReference>
<dbReference type="Pfam" id="PF00392">
    <property type="entry name" value="GntR"/>
    <property type="match status" value="1"/>
</dbReference>
<dbReference type="InterPro" id="IPR008920">
    <property type="entry name" value="TF_FadR/GntR_C"/>
</dbReference>
<dbReference type="PANTHER" id="PTHR43537:SF5">
    <property type="entry name" value="UXU OPERON TRANSCRIPTIONAL REGULATOR"/>
    <property type="match status" value="1"/>
</dbReference>
<comment type="caution">
    <text evidence="5">The sequence shown here is derived from an EMBL/GenBank/DDBJ whole genome shotgun (WGS) entry which is preliminary data.</text>
</comment>
<protein>
    <submittedName>
        <fullName evidence="5">GntR family transcriptional regulator</fullName>
    </submittedName>
</protein>
<evidence type="ECO:0000313" key="5">
    <source>
        <dbReference type="EMBL" id="TDE11867.1"/>
    </source>
</evidence>
<dbReference type="GO" id="GO:0003677">
    <property type="term" value="F:DNA binding"/>
    <property type="evidence" value="ECO:0007669"/>
    <property type="project" value="UniProtKB-KW"/>
</dbReference>
<dbReference type="RefSeq" id="WP_131893506.1">
    <property type="nucleotide sequence ID" value="NZ_SMKZ01000009.1"/>
</dbReference>
<keyword evidence="2" id="KW-0238">DNA-binding</keyword>
<evidence type="ECO:0000259" key="4">
    <source>
        <dbReference type="PROSITE" id="PS50949"/>
    </source>
</evidence>
<dbReference type="CDD" id="cd07377">
    <property type="entry name" value="WHTH_GntR"/>
    <property type="match status" value="1"/>
</dbReference>
<dbReference type="Gene3D" id="1.10.10.10">
    <property type="entry name" value="Winged helix-like DNA-binding domain superfamily/Winged helix DNA-binding domain"/>
    <property type="match status" value="1"/>
</dbReference>
<reference evidence="5 6" key="1">
    <citation type="submission" date="2019-03" db="EMBL/GenBank/DDBJ databases">
        <title>Draft genome sequences of novel Actinobacteria.</title>
        <authorList>
            <person name="Sahin N."/>
            <person name="Ay H."/>
            <person name="Saygin H."/>
        </authorList>
    </citation>
    <scope>NUCLEOTIDE SEQUENCE [LARGE SCALE GENOMIC DNA]</scope>
    <source>
        <strain evidence="5 6">5K138</strain>
    </source>
</reference>
<gene>
    <name evidence="5" type="ORF">E1269_08900</name>
</gene>
<evidence type="ECO:0000313" key="6">
    <source>
        <dbReference type="Proteomes" id="UP000294739"/>
    </source>
</evidence>
<dbReference type="InterPro" id="IPR036388">
    <property type="entry name" value="WH-like_DNA-bd_sf"/>
</dbReference>
<dbReference type="OrthoDB" id="8680240at2"/>